<dbReference type="InterPro" id="IPR013087">
    <property type="entry name" value="Znf_C2H2_type"/>
</dbReference>
<keyword evidence="7 11" id="KW-0805">Transcription regulation</keyword>
<dbReference type="InterPro" id="IPR002035">
    <property type="entry name" value="VWF_A"/>
</dbReference>
<dbReference type="PROSITE" id="PS50157">
    <property type="entry name" value="ZINC_FINGER_C2H2_2"/>
    <property type="match status" value="1"/>
</dbReference>
<dbReference type="SMART" id="SM01047">
    <property type="entry name" value="C1_4"/>
    <property type="match status" value="1"/>
</dbReference>
<evidence type="ECO:0000256" key="7">
    <source>
        <dbReference type="ARBA" id="ARBA00023015"/>
    </source>
</evidence>
<comment type="similarity">
    <text evidence="2 11">Belongs to the GTF2H2 family.</text>
</comment>
<proteinExistence type="inferred from homology"/>
<feature type="region of interest" description="Disordered" evidence="14">
    <location>
        <begin position="1"/>
        <end position="39"/>
    </location>
</feature>
<evidence type="ECO:0000256" key="8">
    <source>
        <dbReference type="ARBA" id="ARBA00023163"/>
    </source>
</evidence>
<organism evidence="17 18">
    <name type="scientific">Ascodesmis nigricans</name>
    <dbReference type="NCBI Taxonomy" id="341454"/>
    <lineage>
        <taxon>Eukaryota</taxon>
        <taxon>Fungi</taxon>
        <taxon>Dikarya</taxon>
        <taxon>Ascomycota</taxon>
        <taxon>Pezizomycotina</taxon>
        <taxon>Pezizomycetes</taxon>
        <taxon>Pezizales</taxon>
        <taxon>Ascodesmidaceae</taxon>
        <taxon>Ascodesmis</taxon>
    </lineage>
</organism>
<dbReference type="Proteomes" id="UP000298138">
    <property type="component" value="Unassembled WGS sequence"/>
</dbReference>
<evidence type="ECO:0000256" key="10">
    <source>
        <dbReference type="ARBA" id="ARBA00023242"/>
    </source>
</evidence>
<accession>A0A4S2N7T3</accession>
<dbReference type="SUPFAM" id="SSF57889">
    <property type="entry name" value="Cysteine-rich domain"/>
    <property type="match status" value="1"/>
</dbReference>
<dbReference type="Pfam" id="PF07975">
    <property type="entry name" value="C1_4"/>
    <property type="match status" value="1"/>
</dbReference>
<evidence type="ECO:0000256" key="11">
    <source>
        <dbReference type="PIRNR" id="PIRNR015919"/>
    </source>
</evidence>
<dbReference type="Pfam" id="PF04056">
    <property type="entry name" value="Ssl1"/>
    <property type="match status" value="1"/>
</dbReference>
<dbReference type="GO" id="GO:0008270">
    <property type="term" value="F:zinc ion binding"/>
    <property type="evidence" value="ECO:0007669"/>
    <property type="project" value="UniProtKB-UniRule"/>
</dbReference>
<feature type="domain" description="C2H2-type" evidence="15">
    <location>
        <begin position="413"/>
        <end position="435"/>
    </location>
</feature>
<evidence type="ECO:0000256" key="13">
    <source>
        <dbReference type="PROSITE-ProRule" id="PRU00042"/>
    </source>
</evidence>
<keyword evidence="10 11" id="KW-0539">Nucleus</keyword>
<keyword evidence="18" id="KW-1185">Reference proteome</keyword>
<evidence type="ECO:0000259" key="16">
    <source>
        <dbReference type="PROSITE" id="PS50234"/>
    </source>
</evidence>
<name>A0A4S2N7T3_9PEZI</name>
<dbReference type="InterPro" id="IPR012170">
    <property type="entry name" value="TFIIH_SSL1/p44"/>
</dbReference>
<evidence type="ECO:0000256" key="12">
    <source>
        <dbReference type="PIRSR" id="PIRSR015919-1"/>
    </source>
</evidence>
<evidence type="ECO:0000256" key="4">
    <source>
        <dbReference type="ARBA" id="ARBA00022763"/>
    </source>
</evidence>
<keyword evidence="6 11" id="KW-0862">Zinc</keyword>
<dbReference type="FunCoup" id="A0A4S2N7T3">
    <property type="interactions" value="999"/>
</dbReference>
<keyword evidence="5 13" id="KW-0863">Zinc-finger</keyword>
<dbReference type="PROSITE" id="PS00028">
    <property type="entry name" value="ZINC_FINGER_C2H2_1"/>
    <property type="match status" value="1"/>
</dbReference>
<evidence type="ECO:0000259" key="15">
    <source>
        <dbReference type="PROSITE" id="PS50157"/>
    </source>
</evidence>
<reference evidence="17 18" key="1">
    <citation type="submission" date="2019-04" db="EMBL/GenBank/DDBJ databases">
        <title>Comparative genomics and transcriptomics to analyze fruiting body development in filamentous ascomycetes.</title>
        <authorList>
            <consortium name="DOE Joint Genome Institute"/>
            <person name="Lutkenhaus R."/>
            <person name="Traeger S."/>
            <person name="Breuer J."/>
            <person name="Kuo A."/>
            <person name="Lipzen A."/>
            <person name="Pangilinan J."/>
            <person name="Dilworth D."/>
            <person name="Sandor L."/>
            <person name="Poggeler S."/>
            <person name="Barry K."/>
            <person name="Grigoriev I.V."/>
            <person name="Nowrousian M."/>
        </authorList>
    </citation>
    <scope>NUCLEOTIDE SEQUENCE [LARGE SCALE GENOMIC DNA]</scope>
    <source>
        <strain evidence="17 18">CBS 389.68</strain>
    </source>
</reference>
<evidence type="ECO:0000256" key="3">
    <source>
        <dbReference type="ARBA" id="ARBA00022723"/>
    </source>
</evidence>
<dbReference type="InterPro" id="IPR004595">
    <property type="entry name" value="TFIIH_C1-like_dom"/>
</dbReference>
<dbReference type="InterPro" id="IPR007198">
    <property type="entry name" value="Ssl1-like"/>
</dbReference>
<dbReference type="FunFam" id="3.40.50.410:FF:000015">
    <property type="entry name" value="General transcription factor IIH subunit 2"/>
    <property type="match status" value="1"/>
</dbReference>
<feature type="zinc finger region" description="C4-type" evidence="12">
    <location>
        <begin position="318"/>
        <end position="335"/>
    </location>
</feature>
<feature type="domain" description="VWFA" evidence="16">
    <location>
        <begin position="90"/>
        <end position="241"/>
    </location>
</feature>
<evidence type="ECO:0000256" key="1">
    <source>
        <dbReference type="ARBA" id="ARBA00004123"/>
    </source>
</evidence>
<evidence type="ECO:0000256" key="2">
    <source>
        <dbReference type="ARBA" id="ARBA00006092"/>
    </source>
</evidence>
<dbReference type="PANTHER" id="PTHR12695:SF2">
    <property type="entry name" value="GENERAL TRANSCRIPTION FACTOR IIH SUBUNIT 2-RELATED"/>
    <property type="match status" value="1"/>
</dbReference>
<feature type="region of interest" description="Disordered" evidence="14">
    <location>
        <begin position="448"/>
        <end position="488"/>
    </location>
</feature>
<evidence type="ECO:0000256" key="9">
    <source>
        <dbReference type="ARBA" id="ARBA00023204"/>
    </source>
</evidence>
<dbReference type="InterPro" id="IPR013083">
    <property type="entry name" value="Znf_RING/FYVE/PHD"/>
</dbReference>
<dbReference type="OrthoDB" id="284275at2759"/>
<dbReference type="GO" id="GO:0000439">
    <property type="term" value="C:transcription factor TFIIH core complex"/>
    <property type="evidence" value="ECO:0007669"/>
    <property type="project" value="UniProtKB-UniRule"/>
</dbReference>
<dbReference type="PIRSF" id="PIRSF015919">
    <property type="entry name" value="TFIIH_SSL1"/>
    <property type="match status" value="1"/>
</dbReference>
<dbReference type="EMBL" id="ML220112">
    <property type="protein sequence ID" value="TGZ85214.1"/>
    <property type="molecule type" value="Genomic_DNA"/>
</dbReference>
<dbReference type="PANTHER" id="PTHR12695">
    <property type="entry name" value="GENERAL TRANSCRIPTION FACTOR IIH SUBUNIT 2"/>
    <property type="match status" value="1"/>
</dbReference>
<dbReference type="GO" id="GO:0006357">
    <property type="term" value="P:regulation of transcription by RNA polymerase II"/>
    <property type="evidence" value="ECO:0007669"/>
    <property type="project" value="UniProtKB-UniRule"/>
</dbReference>
<keyword evidence="9" id="KW-0234">DNA repair</keyword>
<keyword evidence="8 11" id="KW-0804">Transcription</keyword>
<dbReference type="GO" id="GO:0006351">
    <property type="term" value="P:DNA-templated transcription"/>
    <property type="evidence" value="ECO:0007669"/>
    <property type="project" value="InterPro"/>
</dbReference>
<evidence type="ECO:0000313" key="18">
    <source>
        <dbReference type="Proteomes" id="UP000298138"/>
    </source>
</evidence>
<dbReference type="SUPFAM" id="SSF53300">
    <property type="entry name" value="vWA-like"/>
    <property type="match status" value="1"/>
</dbReference>
<dbReference type="Gene3D" id="3.30.40.10">
    <property type="entry name" value="Zinc/RING finger domain, C3HC4 (zinc finger)"/>
    <property type="match status" value="1"/>
</dbReference>
<dbReference type="Gene3D" id="3.40.50.410">
    <property type="entry name" value="von Willebrand factor, type A domain"/>
    <property type="match status" value="1"/>
</dbReference>
<dbReference type="PROSITE" id="PS50234">
    <property type="entry name" value="VWFA"/>
    <property type="match status" value="1"/>
</dbReference>
<keyword evidence="3 11" id="KW-0479">Metal-binding</keyword>
<comment type="subcellular location">
    <subcellularLocation>
        <location evidence="1 11">Nucleus</location>
    </subcellularLocation>
</comment>
<dbReference type="InterPro" id="IPR046349">
    <property type="entry name" value="C1-like_sf"/>
</dbReference>
<gene>
    <name evidence="17" type="ORF">EX30DRAFT_314176</name>
</gene>
<dbReference type="InParanoid" id="A0A4S2N7T3"/>
<keyword evidence="4" id="KW-0227">DNA damage</keyword>
<evidence type="ECO:0000256" key="6">
    <source>
        <dbReference type="ARBA" id="ARBA00022833"/>
    </source>
</evidence>
<dbReference type="GO" id="GO:0006289">
    <property type="term" value="P:nucleotide-excision repair"/>
    <property type="evidence" value="ECO:0007669"/>
    <property type="project" value="UniProtKB-UniRule"/>
</dbReference>
<evidence type="ECO:0000313" key="17">
    <source>
        <dbReference type="EMBL" id="TGZ85214.1"/>
    </source>
</evidence>
<dbReference type="SMART" id="SM00327">
    <property type="entry name" value="VWA"/>
    <property type="match status" value="1"/>
</dbReference>
<protein>
    <recommendedName>
        <fullName evidence="11">General transcription and DNA repair factor IIH</fullName>
    </recommendedName>
</protein>
<dbReference type="AlphaFoldDB" id="A0A4S2N7T3"/>
<evidence type="ECO:0000256" key="14">
    <source>
        <dbReference type="SAM" id="MobiDB-lite"/>
    </source>
</evidence>
<dbReference type="InterPro" id="IPR036465">
    <property type="entry name" value="vWFA_dom_sf"/>
</dbReference>
<dbReference type="STRING" id="341454.A0A4S2N7T3"/>
<evidence type="ECO:0000256" key="5">
    <source>
        <dbReference type="ARBA" id="ARBA00022771"/>
    </source>
</evidence>
<dbReference type="GO" id="GO:0005675">
    <property type="term" value="C:transcription factor TFIIH holo complex"/>
    <property type="evidence" value="ECO:0007669"/>
    <property type="project" value="UniProtKB-UniRule"/>
</dbReference>
<dbReference type="NCBIfam" id="TIGR00622">
    <property type="entry name" value="ssl1"/>
    <property type="match status" value="1"/>
</dbReference>
<sequence>MADSDSDYIASSGDEAGLHRTRKGDRKSGKTSKAKVRDNKLERWEEVKRAWDDGLEDEDIETTVAGIIDAEKRKRLHTDETPLQRGILRHLTLILDLSSAMAEKDLRPTRYLLTLRHAAAFINEFFTQNPISQLSLLGMRDGLAIRLTPHSGNPFVHIEALTKLRLDEPSGMPSLQNALEMARAELYHTPQHGTREIVLIYGALWSADPGDIHQTISNLAKDRIRVTVVGLSAQVAVCRELVAKTNAGSIDSYRVALNEQHYRDILLAATAPPVTRSAKLATNGLLMMGFPSRTVAPTTAGAGLCACHGRPTKGGYLCSRCDTKVCSLPVECPSCGLTLILSTHLARSYHHLFPLKNFAEVSWDEAEKAVTEKKVGCFGCLTPFPRVPEKGSEERARERGRKTVHGISTSGRYRCKECGSHFCIDCDVFAHETLHNCPGCQALGKDAGGVGEADEENKGKEAVNGAPKKRIPEGTDTGFDAGDPMILD</sequence>
<feature type="compositionally biased region" description="Basic residues" evidence="14">
    <location>
        <begin position="19"/>
        <end position="34"/>
    </location>
</feature>
<comment type="function">
    <text evidence="11">Component of the general transcription and DNA repair factor IIH (TFIIH) core complex, which is involved in general and transcription-coupled nucleotide excision repair (NER) of damaged DNA and, when complexed to TFIIK, in RNA transcription by RNA polymerase II.</text>
</comment>